<name>A0AA41X8I0_9BACI</name>
<keyword evidence="1" id="KW-0472">Membrane</keyword>
<dbReference type="RefSeq" id="WP_254760778.1">
    <property type="nucleotide sequence ID" value="NZ_JANCLT010000015.1"/>
</dbReference>
<evidence type="ECO:0000313" key="3">
    <source>
        <dbReference type="Proteomes" id="UP001156102"/>
    </source>
</evidence>
<organism evidence="2 3">
    <name type="scientific">Ectobacillus ponti</name>
    <dbReference type="NCBI Taxonomy" id="2961894"/>
    <lineage>
        <taxon>Bacteria</taxon>
        <taxon>Bacillati</taxon>
        <taxon>Bacillota</taxon>
        <taxon>Bacilli</taxon>
        <taxon>Bacillales</taxon>
        <taxon>Bacillaceae</taxon>
        <taxon>Ectobacillus</taxon>
    </lineage>
</organism>
<keyword evidence="1" id="KW-1133">Transmembrane helix</keyword>
<reference evidence="2" key="1">
    <citation type="submission" date="2022-07" db="EMBL/GenBank/DDBJ databases">
        <authorList>
            <person name="Li W.-J."/>
            <person name="Deng Q.-Q."/>
        </authorList>
    </citation>
    <scope>NUCLEOTIDE SEQUENCE</scope>
    <source>
        <strain evidence="2">SYSU M60031</strain>
    </source>
</reference>
<comment type="caution">
    <text evidence="2">The sequence shown here is derived from an EMBL/GenBank/DDBJ whole genome shotgun (WGS) entry which is preliminary data.</text>
</comment>
<feature type="transmembrane region" description="Helical" evidence="1">
    <location>
        <begin position="23"/>
        <end position="46"/>
    </location>
</feature>
<accession>A0AA41X8I0</accession>
<protein>
    <submittedName>
        <fullName evidence="2">Uncharacterized protein</fullName>
    </submittedName>
</protein>
<keyword evidence="1" id="KW-0812">Transmembrane</keyword>
<proteinExistence type="predicted"/>
<gene>
    <name evidence="2" type="ORF">NK662_20235</name>
</gene>
<dbReference type="Proteomes" id="UP001156102">
    <property type="component" value="Unassembled WGS sequence"/>
</dbReference>
<evidence type="ECO:0000313" key="2">
    <source>
        <dbReference type="EMBL" id="MCP8970851.1"/>
    </source>
</evidence>
<sequence length="185" mass="20538">MENRSERRARKQAQKGAFRGKRLLRWGAIGAAAVGGAVAVFQLHVLGPQEQAAPKQVEAKPAAKSEGQAVHLTEAMVRTRLQEYAAAYVEALNAKDIHKLDNFLVKDSTFYNEVNDGIYRLNMASDHGSFRHFNLPFASFENGVLKTGPCTLERTINNGQKDVMPISPKTYQVTHDGKQIKFNVN</sequence>
<evidence type="ECO:0000256" key="1">
    <source>
        <dbReference type="SAM" id="Phobius"/>
    </source>
</evidence>
<dbReference type="AlphaFoldDB" id="A0AA41X8I0"/>
<dbReference type="EMBL" id="JANCLT010000015">
    <property type="protein sequence ID" value="MCP8970851.1"/>
    <property type="molecule type" value="Genomic_DNA"/>
</dbReference>
<keyword evidence="3" id="KW-1185">Reference proteome</keyword>